<evidence type="ECO:0000313" key="1">
    <source>
        <dbReference type="EMBL" id="SPE18211.1"/>
    </source>
</evidence>
<dbReference type="Gene3D" id="2.40.160.20">
    <property type="match status" value="1"/>
</dbReference>
<name>A0A2N9L4R3_9BACT</name>
<reference evidence="2" key="1">
    <citation type="submission" date="2018-02" db="EMBL/GenBank/DDBJ databases">
        <authorList>
            <person name="Hausmann B."/>
        </authorList>
    </citation>
    <scope>NUCLEOTIDE SEQUENCE [LARGE SCALE GENOMIC DNA]</scope>
    <source>
        <strain evidence="2">Peat soil MAG SbA5</strain>
    </source>
</reference>
<organism evidence="1 2">
    <name type="scientific">Candidatus Sulfuritelmatomonas gaucii</name>
    <dbReference type="NCBI Taxonomy" id="2043161"/>
    <lineage>
        <taxon>Bacteria</taxon>
        <taxon>Pseudomonadati</taxon>
        <taxon>Acidobacteriota</taxon>
        <taxon>Terriglobia</taxon>
        <taxon>Terriglobales</taxon>
        <taxon>Acidobacteriaceae</taxon>
        <taxon>Candidatus Sulfuritelmatomonas</taxon>
    </lineage>
</organism>
<dbReference type="InterPro" id="IPR011250">
    <property type="entry name" value="OMP/PagP_B-barrel"/>
</dbReference>
<evidence type="ECO:0000313" key="2">
    <source>
        <dbReference type="Proteomes" id="UP000239735"/>
    </source>
</evidence>
<dbReference type="Proteomes" id="UP000239735">
    <property type="component" value="Unassembled WGS sequence"/>
</dbReference>
<sequence>MRALLDMTCRRKPGSGLRFCSGAALVLIATIFCMAGGRARAQSLYAGDQGGLKISAGSTGSGSYLQYGQRKLLGLAAIVDVDTKRRIGVEAEGRWLEYRQTANVHAETYSVGGRYHFDVGRFQPYAKGLAGFGDFNFPYNYAHGHYLVLTAGGGLDFHWTNRIYVRAADVEFQDWPQFTFGNMMSVAVSAGLRVRVF</sequence>
<dbReference type="OrthoDB" id="115259at2"/>
<protein>
    <recommendedName>
        <fullName evidence="3">Outer membrane protein beta-barrel domain-containing protein</fullName>
    </recommendedName>
</protein>
<dbReference type="EMBL" id="OKRB01000046">
    <property type="protein sequence ID" value="SPE18211.1"/>
    <property type="molecule type" value="Genomic_DNA"/>
</dbReference>
<evidence type="ECO:0008006" key="3">
    <source>
        <dbReference type="Google" id="ProtNLM"/>
    </source>
</evidence>
<accession>A0A2N9L4R3</accession>
<dbReference type="SUPFAM" id="SSF56925">
    <property type="entry name" value="OMPA-like"/>
    <property type="match status" value="1"/>
</dbReference>
<dbReference type="AlphaFoldDB" id="A0A2N9L4R3"/>
<gene>
    <name evidence="1" type="ORF">SBA5_140078</name>
</gene>
<proteinExistence type="predicted"/>